<evidence type="ECO:0000256" key="7">
    <source>
        <dbReference type="ARBA" id="ARBA00022764"/>
    </source>
</evidence>
<dbReference type="EMBL" id="PUEJ01000002">
    <property type="protein sequence ID" value="PRH88946.1"/>
    <property type="molecule type" value="Genomic_DNA"/>
</dbReference>
<evidence type="ECO:0000259" key="14">
    <source>
        <dbReference type="PROSITE" id="PS50885"/>
    </source>
</evidence>
<evidence type="ECO:0000256" key="3">
    <source>
        <dbReference type="ARBA" id="ARBA00012438"/>
    </source>
</evidence>
<dbReference type="Gene3D" id="3.40.190.10">
    <property type="entry name" value="Periplasmic binding protein-like II"/>
    <property type="match status" value="2"/>
</dbReference>
<dbReference type="Pfam" id="PF08521">
    <property type="entry name" value="2CSK_N"/>
    <property type="match status" value="1"/>
</dbReference>
<feature type="domain" description="Histidine kinase" evidence="13">
    <location>
        <begin position="261"/>
        <end position="474"/>
    </location>
</feature>
<dbReference type="OrthoDB" id="8673316at2"/>
<protein>
    <recommendedName>
        <fullName evidence="3">histidine kinase</fullName>
        <ecNumber evidence="3">2.7.13.3</ecNumber>
    </recommendedName>
</protein>
<evidence type="ECO:0000256" key="4">
    <source>
        <dbReference type="ARBA" id="ARBA00022553"/>
    </source>
</evidence>
<dbReference type="GO" id="GO:0000155">
    <property type="term" value="F:phosphorelay sensor kinase activity"/>
    <property type="evidence" value="ECO:0007669"/>
    <property type="project" value="InterPro"/>
</dbReference>
<dbReference type="InterPro" id="IPR004358">
    <property type="entry name" value="Sig_transdc_His_kin-like_C"/>
</dbReference>
<dbReference type="GO" id="GO:0005886">
    <property type="term" value="C:plasma membrane"/>
    <property type="evidence" value="ECO:0007669"/>
    <property type="project" value="TreeGrafter"/>
</dbReference>
<dbReference type="PANTHER" id="PTHR45436">
    <property type="entry name" value="SENSOR HISTIDINE KINASE YKOH"/>
    <property type="match status" value="1"/>
</dbReference>
<keyword evidence="11 12" id="KW-0472">Membrane</keyword>
<dbReference type="Pfam" id="PF02518">
    <property type="entry name" value="HATPase_c"/>
    <property type="match status" value="1"/>
</dbReference>
<dbReference type="SUPFAM" id="SSF53850">
    <property type="entry name" value="Periplasmic binding protein-like II"/>
    <property type="match status" value="1"/>
</dbReference>
<gene>
    <name evidence="15" type="ORF">C5L14_06970</name>
</gene>
<dbReference type="CDD" id="cd00075">
    <property type="entry name" value="HATPase"/>
    <property type="match status" value="1"/>
</dbReference>
<dbReference type="InterPro" id="IPR036097">
    <property type="entry name" value="HisK_dim/P_sf"/>
</dbReference>
<feature type="transmembrane region" description="Helical" evidence="12">
    <location>
        <begin position="178"/>
        <end position="201"/>
    </location>
</feature>
<dbReference type="PRINTS" id="PR00344">
    <property type="entry name" value="BCTRLSENSOR"/>
</dbReference>
<sequence length="847" mass="89726">MTAPDPTAPATVPFASAGRATASIRRRVLAAALLVLALAALAFIAFIHSYARRAADQAYDRLLTASALTIAGAVLVEEGRVTVELPYAALAMLGSGGDRIYYQVEAPDGALVTGYGDLAEELPAVRSAETVFADSSFHGEAVRVASIGRLISASNAAGWVTIRVAETRGARTALASEIVSRAVLPLIGILLLALALVWFGVQRAFAPLTTVEAALRDRAPQDLSPLAAPVPAEVSQLVAALNDFMRRLASVMNALSGVVADAAHQVRTPLASLRAQAEVALDERDYQALHERVTKIHRNAVHASELVSQLLMEATLTHRLESRESALIPIADLVEDVTRRFDPDEARRLAVTILPALAGACLKGDRLALQEMLRNLAGNALLYAPGSAVEIMAGRTAEGRLLIRICDRGPGIPEAEKETVLQRFQRGHAGAGTVGSGLGLPIARTVAQAHGGSLSLHDRPGGGLEVRLELPLAPEQAKGRAGSRRGAVAPALAALAIAAGLTIGSPLDGTAQAGSRLYPAPVPGGPTLSILGTTDTPQFELLIQDFQELRPDVSVTYEETDTLPLYQRTQENQLDTDVDLLVSSAADLQVKLANDGHALAHASPLLPVLPAWASWRSEIFGFTFEPIVIVYNRTLVPDAQAPHSHLALTELLEKETDRFRGKVATYDIGKSGVGHLLAAQDAQISSNFWRLTRALGRADVRLSGSSPAILEGIASGSLALGYNVLGSYAYARQRLDKRIGIVIPDDYALILTRVMLVPRWANQPDLGRAFIDYALSPRGQAVVAGQAALGSIVPGTPGGWTAERISAASRGVLQPITLGPALLVALDQERKARFLATWRQLVTDGSR</sequence>
<keyword evidence="16" id="KW-1185">Reference proteome</keyword>
<evidence type="ECO:0000313" key="15">
    <source>
        <dbReference type="EMBL" id="PRH88946.1"/>
    </source>
</evidence>
<dbReference type="PROSITE" id="PS50885">
    <property type="entry name" value="HAMP"/>
    <property type="match status" value="1"/>
</dbReference>
<comment type="subcellular location">
    <subcellularLocation>
        <location evidence="2">Membrane</location>
    </subcellularLocation>
</comment>
<dbReference type="Gene3D" id="3.30.565.10">
    <property type="entry name" value="Histidine kinase-like ATPase, C-terminal domain"/>
    <property type="match status" value="1"/>
</dbReference>
<keyword evidence="4" id="KW-0597">Phosphoprotein</keyword>
<evidence type="ECO:0000259" key="13">
    <source>
        <dbReference type="PROSITE" id="PS50109"/>
    </source>
</evidence>
<evidence type="ECO:0000256" key="2">
    <source>
        <dbReference type="ARBA" id="ARBA00004370"/>
    </source>
</evidence>
<dbReference type="InterPro" id="IPR003594">
    <property type="entry name" value="HATPase_dom"/>
</dbReference>
<evidence type="ECO:0000256" key="6">
    <source>
        <dbReference type="ARBA" id="ARBA00022692"/>
    </source>
</evidence>
<dbReference type="Pfam" id="PF00512">
    <property type="entry name" value="HisKA"/>
    <property type="match status" value="1"/>
</dbReference>
<evidence type="ECO:0000256" key="12">
    <source>
        <dbReference type="SAM" id="Phobius"/>
    </source>
</evidence>
<evidence type="ECO:0000256" key="10">
    <source>
        <dbReference type="ARBA" id="ARBA00023012"/>
    </source>
</evidence>
<keyword evidence="6 12" id="KW-0812">Transmembrane</keyword>
<evidence type="ECO:0000256" key="9">
    <source>
        <dbReference type="ARBA" id="ARBA00022989"/>
    </source>
</evidence>
<dbReference type="SUPFAM" id="SSF55874">
    <property type="entry name" value="ATPase domain of HSP90 chaperone/DNA topoisomerase II/histidine kinase"/>
    <property type="match status" value="1"/>
</dbReference>
<reference evidence="15 16" key="1">
    <citation type="submission" date="2018-02" db="EMBL/GenBank/DDBJ databases">
        <title>Whole genome sequencing of endophytic bacterium.</title>
        <authorList>
            <person name="Eedara R."/>
            <person name="Podile A.R."/>
        </authorList>
    </citation>
    <scope>NUCLEOTIDE SEQUENCE [LARGE SCALE GENOMIC DNA]</scope>
    <source>
        <strain evidence="15 16">RP1T</strain>
    </source>
</reference>
<evidence type="ECO:0000256" key="11">
    <source>
        <dbReference type="ARBA" id="ARBA00023136"/>
    </source>
</evidence>
<dbReference type="Gene3D" id="1.10.287.130">
    <property type="match status" value="1"/>
</dbReference>
<dbReference type="InterPro" id="IPR036890">
    <property type="entry name" value="HATPase_C_sf"/>
</dbReference>
<comment type="catalytic activity">
    <reaction evidence="1">
        <text>ATP + protein L-histidine = ADP + protein N-phospho-L-histidine.</text>
        <dbReference type="EC" id="2.7.13.3"/>
    </reaction>
</comment>
<dbReference type="Proteomes" id="UP000237682">
    <property type="component" value="Unassembled WGS sequence"/>
</dbReference>
<dbReference type="PANTHER" id="PTHR45436:SF1">
    <property type="entry name" value="SENSOR PROTEIN QSEC"/>
    <property type="match status" value="1"/>
</dbReference>
<dbReference type="EC" id="2.7.13.3" evidence="3"/>
<dbReference type="InterPro" id="IPR013727">
    <property type="entry name" value="2CSK_N"/>
</dbReference>
<feature type="domain" description="HAMP" evidence="14">
    <location>
        <begin position="202"/>
        <end position="253"/>
    </location>
</feature>
<keyword evidence="9 12" id="KW-1133">Transmembrane helix</keyword>
<evidence type="ECO:0000256" key="1">
    <source>
        <dbReference type="ARBA" id="ARBA00000085"/>
    </source>
</evidence>
<dbReference type="SMART" id="SM00388">
    <property type="entry name" value="HisKA"/>
    <property type="match status" value="1"/>
</dbReference>
<name>A0A2S9QHV9_9HYPH</name>
<dbReference type="InterPro" id="IPR003661">
    <property type="entry name" value="HisK_dim/P_dom"/>
</dbReference>
<dbReference type="SUPFAM" id="SSF47384">
    <property type="entry name" value="Homodimeric domain of signal transducing histidine kinase"/>
    <property type="match status" value="1"/>
</dbReference>
<dbReference type="InterPro" id="IPR003660">
    <property type="entry name" value="HAMP_dom"/>
</dbReference>
<dbReference type="PROSITE" id="PS50109">
    <property type="entry name" value="HIS_KIN"/>
    <property type="match status" value="1"/>
</dbReference>
<accession>A0A2S9QHV9</accession>
<evidence type="ECO:0000256" key="8">
    <source>
        <dbReference type="ARBA" id="ARBA00022777"/>
    </source>
</evidence>
<proteinExistence type="predicted"/>
<comment type="caution">
    <text evidence="15">The sequence shown here is derived from an EMBL/GenBank/DDBJ whole genome shotgun (WGS) entry which is preliminary data.</text>
</comment>
<dbReference type="Pfam" id="PF13416">
    <property type="entry name" value="SBP_bac_8"/>
    <property type="match status" value="1"/>
</dbReference>
<dbReference type="InterPro" id="IPR006059">
    <property type="entry name" value="SBP"/>
</dbReference>
<keyword evidence="10" id="KW-0902">Two-component regulatory system</keyword>
<dbReference type="InterPro" id="IPR005467">
    <property type="entry name" value="His_kinase_dom"/>
</dbReference>
<evidence type="ECO:0000256" key="5">
    <source>
        <dbReference type="ARBA" id="ARBA00022679"/>
    </source>
</evidence>
<dbReference type="SMART" id="SM00387">
    <property type="entry name" value="HATPase_c"/>
    <property type="match status" value="1"/>
</dbReference>
<keyword evidence="7" id="KW-0574">Periplasm</keyword>
<feature type="transmembrane region" description="Helical" evidence="12">
    <location>
        <begin position="28"/>
        <end position="51"/>
    </location>
</feature>
<dbReference type="InterPro" id="IPR050428">
    <property type="entry name" value="TCS_sensor_his_kinase"/>
</dbReference>
<dbReference type="AlphaFoldDB" id="A0A2S9QHV9"/>
<keyword evidence="8" id="KW-0418">Kinase</keyword>
<evidence type="ECO:0000313" key="16">
    <source>
        <dbReference type="Proteomes" id="UP000237682"/>
    </source>
</evidence>
<keyword evidence="5" id="KW-0808">Transferase</keyword>
<dbReference type="CDD" id="cd00082">
    <property type="entry name" value="HisKA"/>
    <property type="match status" value="1"/>
</dbReference>
<dbReference type="RefSeq" id="WP_105861288.1">
    <property type="nucleotide sequence ID" value="NZ_PUEJ01000002.1"/>
</dbReference>
<organism evidence="15 16">
    <name type="scientific">Labrys okinawensis</name>
    <dbReference type="NCBI Taxonomy" id="346911"/>
    <lineage>
        <taxon>Bacteria</taxon>
        <taxon>Pseudomonadati</taxon>
        <taxon>Pseudomonadota</taxon>
        <taxon>Alphaproteobacteria</taxon>
        <taxon>Hyphomicrobiales</taxon>
        <taxon>Xanthobacteraceae</taxon>
        <taxon>Labrys</taxon>
    </lineage>
</organism>